<sequence>MCCTDMDPANQGNSCINQLGGVFLNGRALPSHKRRMMIELASEGVRPCQISQILKVSSGCISKILSRYKKTGLLCPKAVGGSRPRRLTPDVISTIIQHKSASPTIFAWEIRQSLLAARACEAEKIPSVSSINRILRKMKIDTFTSNGIYTDIVNAVPVQGRRDISSGTEHLAVHKSSTPLQSDTQQRSRTHFSPKQAETLEQEFLHNQYPDMFAREKLATQINVPGDTIKVWFSNRRAKLRRESLTKQDNVASHGPALLHSDKTTQSLTYHQDKRFTLAHRDRQHYQFEPSEIPTISLTQTYPDNSTLFCWAHCQSFQPTSSVGYPQREQSVHLAHFNY</sequence>
<dbReference type="InterPro" id="IPR001356">
    <property type="entry name" value="HD"/>
</dbReference>
<evidence type="ECO:0000259" key="13">
    <source>
        <dbReference type="PROSITE" id="PS50071"/>
    </source>
</evidence>
<dbReference type="InterPro" id="IPR001523">
    <property type="entry name" value="Paired_dom"/>
</dbReference>
<gene>
    <name evidence="16" type="primary">pax4</name>
</gene>
<dbReference type="CTD" id="5078"/>
<evidence type="ECO:0000256" key="2">
    <source>
        <dbReference type="ARBA" id="ARBA00005733"/>
    </source>
</evidence>
<dbReference type="Proteomes" id="UP000515152">
    <property type="component" value="Chromosome 16"/>
</dbReference>
<dbReference type="KEGG" id="char:105904093"/>
<dbReference type="GO" id="GO:0000981">
    <property type="term" value="F:DNA-binding transcription factor activity, RNA polymerase II-specific"/>
    <property type="evidence" value="ECO:0007669"/>
    <property type="project" value="InterPro"/>
</dbReference>
<evidence type="ECO:0000256" key="10">
    <source>
        <dbReference type="PROSITE-ProRule" id="PRU00108"/>
    </source>
</evidence>
<evidence type="ECO:0000256" key="5">
    <source>
        <dbReference type="ARBA" id="ARBA00023015"/>
    </source>
</evidence>
<proteinExistence type="inferred from homology"/>
<dbReference type="PROSITE" id="PS51057">
    <property type="entry name" value="PAIRED_2"/>
    <property type="match status" value="1"/>
</dbReference>
<name>A0A6P3W2R4_CLUHA</name>
<dbReference type="Pfam" id="PF00046">
    <property type="entry name" value="Homeodomain"/>
    <property type="match status" value="1"/>
</dbReference>
<dbReference type="PROSITE" id="PS50071">
    <property type="entry name" value="HOMEOBOX_2"/>
    <property type="match status" value="1"/>
</dbReference>
<dbReference type="InterPro" id="IPR017970">
    <property type="entry name" value="Homeobox_CS"/>
</dbReference>
<dbReference type="PANTHER" id="PTHR45636">
    <property type="entry name" value="PAIRED BOX PROTEIN PAX-6-RELATED-RELATED"/>
    <property type="match status" value="1"/>
</dbReference>
<feature type="compositionally biased region" description="Polar residues" evidence="12">
    <location>
        <begin position="175"/>
        <end position="191"/>
    </location>
</feature>
<keyword evidence="6 10" id="KW-0238">DNA-binding</keyword>
<evidence type="ECO:0000313" key="16">
    <source>
        <dbReference type="RefSeq" id="XP_012687379.2"/>
    </source>
</evidence>
<evidence type="ECO:0000256" key="4">
    <source>
        <dbReference type="ARBA" id="ARBA00022724"/>
    </source>
</evidence>
<evidence type="ECO:0000256" key="8">
    <source>
        <dbReference type="ARBA" id="ARBA00023163"/>
    </source>
</evidence>
<dbReference type="GO" id="GO:0009952">
    <property type="term" value="P:anterior/posterior pattern specification"/>
    <property type="evidence" value="ECO:0007669"/>
    <property type="project" value="UniProtKB-ARBA"/>
</dbReference>
<dbReference type="GeneID" id="105904093"/>
<dbReference type="OrthoDB" id="3225452at2759"/>
<organism evidence="15 16">
    <name type="scientific">Clupea harengus</name>
    <name type="common">Atlantic herring</name>
    <dbReference type="NCBI Taxonomy" id="7950"/>
    <lineage>
        <taxon>Eukaryota</taxon>
        <taxon>Metazoa</taxon>
        <taxon>Chordata</taxon>
        <taxon>Craniata</taxon>
        <taxon>Vertebrata</taxon>
        <taxon>Euteleostomi</taxon>
        <taxon>Actinopterygii</taxon>
        <taxon>Neopterygii</taxon>
        <taxon>Teleostei</taxon>
        <taxon>Clupei</taxon>
        <taxon>Clupeiformes</taxon>
        <taxon>Clupeoidei</taxon>
        <taxon>Clupeidae</taxon>
        <taxon>Clupea</taxon>
    </lineage>
</organism>
<dbReference type="SMART" id="SM00351">
    <property type="entry name" value="PAX"/>
    <property type="match status" value="1"/>
</dbReference>
<comment type="similarity">
    <text evidence="2">Belongs to the paired homeobox family.</text>
</comment>
<keyword evidence="8" id="KW-0804">Transcription</keyword>
<dbReference type="Gene3D" id="1.10.10.60">
    <property type="entry name" value="Homeodomain-like"/>
    <property type="match status" value="1"/>
</dbReference>
<protein>
    <submittedName>
        <fullName evidence="16">Paired box protein Pax-4</fullName>
    </submittedName>
</protein>
<keyword evidence="7 10" id="KW-0371">Homeobox</keyword>
<dbReference type="PRINTS" id="PR00027">
    <property type="entry name" value="PAIREDBOX"/>
</dbReference>
<dbReference type="GO" id="GO:0048593">
    <property type="term" value="P:camera-type eye morphogenesis"/>
    <property type="evidence" value="ECO:0007669"/>
    <property type="project" value="UniProtKB-ARBA"/>
</dbReference>
<dbReference type="SMART" id="SM00389">
    <property type="entry name" value="HOX"/>
    <property type="match status" value="1"/>
</dbReference>
<dbReference type="FunFam" id="1.10.10.10:FF:000003">
    <property type="entry name" value="Paired box protein Pax-6"/>
    <property type="match status" value="1"/>
</dbReference>
<evidence type="ECO:0000256" key="7">
    <source>
        <dbReference type="ARBA" id="ARBA00023155"/>
    </source>
</evidence>
<dbReference type="GO" id="GO:0000978">
    <property type="term" value="F:RNA polymerase II cis-regulatory region sequence-specific DNA binding"/>
    <property type="evidence" value="ECO:0007669"/>
    <property type="project" value="TreeGrafter"/>
</dbReference>
<evidence type="ECO:0000256" key="6">
    <source>
        <dbReference type="ARBA" id="ARBA00023125"/>
    </source>
</evidence>
<keyword evidence="15" id="KW-1185">Reference proteome</keyword>
<dbReference type="InterPro" id="IPR009057">
    <property type="entry name" value="Homeodomain-like_sf"/>
</dbReference>
<feature type="region of interest" description="Disordered" evidence="12">
    <location>
        <begin position="169"/>
        <end position="191"/>
    </location>
</feature>
<evidence type="ECO:0000256" key="3">
    <source>
        <dbReference type="ARBA" id="ARBA00022473"/>
    </source>
</evidence>
<evidence type="ECO:0000256" key="1">
    <source>
        <dbReference type="ARBA" id="ARBA00004123"/>
    </source>
</evidence>
<evidence type="ECO:0000313" key="15">
    <source>
        <dbReference type="Proteomes" id="UP000515152"/>
    </source>
</evidence>
<keyword evidence="3" id="KW-0217">Developmental protein</keyword>
<dbReference type="CDD" id="cd00086">
    <property type="entry name" value="homeodomain"/>
    <property type="match status" value="1"/>
</dbReference>
<evidence type="ECO:0000256" key="12">
    <source>
        <dbReference type="SAM" id="MobiDB-lite"/>
    </source>
</evidence>
<dbReference type="RefSeq" id="XP_012687379.2">
    <property type="nucleotide sequence ID" value="XM_012831925.2"/>
</dbReference>
<feature type="domain" description="Homeobox" evidence="13">
    <location>
        <begin position="183"/>
        <end position="243"/>
    </location>
</feature>
<accession>A0A6P3W2R4</accession>
<keyword evidence="9 10" id="KW-0539">Nucleus</keyword>
<dbReference type="PROSITE" id="PS00027">
    <property type="entry name" value="HOMEOBOX_1"/>
    <property type="match status" value="1"/>
</dbReference>
<feature type="domain" description="Paired" evidence="14">
    <location>
        <begin position="12"/>
        <end position="138"/>
    </location>
</feature>
<reference evidence="16" key="1">
    <citation type="submission" date="2025-08" db="UniProtKB">
        <authorList>
            <consortium name="RefSeq"/>
        </authorList>
    </citation>
    <scope>IDENTIFICATION</scope>
</reference>
<dbReference type="Gene3D" id="1.10.10.10">
    <property type="entry name" value="Winged helix-like DNA-binding domain superfamily/Winged helix DNA-binding domain"/>
    <property type="match status" value="2"/>
</dbReference>
<dbReference type="SUPFAM" id="SSF46689">
    <property type="entry name" value="Homeodomain-like"/>
    <property type="match status" value="2"/>
</dbReference>
<dbReference type="GO" id="GO:0005634">
    <property type="term" value="C:nucleus"/>
    <property type="evidence" value="ECO:0007669"/>
    <property type="project" value="UniProtKB-SubCell"/>
</dbReference>
<dbReference type="InterPro" id="IPR043565">
    <property type="entry name" value="PAX_fam"/>
</dbReference>
<evidence type="ECO:0000256" key="11">
    <source>
        <dbReference type="RuleBase" id="RU000682"/>
    </source>
</evidence>
<dbReference type="GO" id="GO:0030902">
    <property type="term" value="P:hindbrain development"/>
    <property type="evidence" value="ECO:0007669"/>
    <property type="project" value="UniProtKB-ARBA"/>
</dbReference>
<evidence type="ECO:0000259" key="14">
    <source>
        <dbReference type="PROSITE" id="PS51057"/>
    </source>
</evidence>
<feature type="DNA-binding region" description="Homeobox" evidence="10">
    <location>
        <begin position="185"/>
        <end position="244"/>
    </location>
</feature>
<dbReference type="Pfam" id="PF00292">
    <property type="entry name" value="PAX"/>
    <property type="match status" value="1"/>
</dbReference>
<dbReference type="InterPro" id="IPR036388">
    <property type="entry name" value="WH-like_DNA-bd_sf"/>
</dbReference>
<keyword evidence="4" id="KW-0563">Paired box</keyword>
<dbReference type="PANTHER" id="PTHR45636:SF47">
    <property type="entry name" value="PAIRED BOX PROTEIN PAX-4"/>
    <property type="match status" value="1"/>
</dbReference>
<evidence type="ECO:0000256" key="9">
    <source>
        <dbReference type="ARBA" id="ARBA00023242"/>
    </source>
</evidence>
<keyword evidence="5" id="KW-0805">Transcription regulation</keyword>
<dbReference type="AlphaFoldDB" id="A0A6P3W2R4"/>
<comment type="subcellular location">
    <subcellularLocation>
        <location evidence="1 10 11">Nucleus</location>
    </subcellularLocation>
</comment>